<evidence type="ECO:0000313" key="3">
    <source>
        <dbReference type="Proteomes" id="UP001304340"/>
    </source>
</evidence>
<dbReference type="KEGG" id="sbil:SANBI_000613"/>
<reference evidence="3" key="1">
    <citation type="submission" date="2023-11" db="EMBL/GenBank/DDBJ databases">
        <authorList>
            <person name="Helweg L.P."/>
            <person name="Kiel A."/>
            <person name="Hitz F."/>
            <person name="Ruckert-Reed C."/>
            <person name="Busche T."/>
            <person name="Kaltschmidt B."/>
            <person name="Kaltschmidt C."/>
        </authorList>
    </citation>
    <scope>NUCLEOTIDE SEQUENCE [LARGE SCALE GENOMIC DNA]</scope>
    <source>
        <strain evidence="3">4.1</strain>
    </source>
</reference>
<protein>
    <submittedName>
        <fullName evidence="2">Uncharacterized protein</fullName>
    </submittedName>
</protein>
<name>A0AAF0Z8S3_9MICO</name>
<keyword evidence="1" id="KW-0472">Membrane</keyword>
<dbReference type="Proteomes" id="UP001304340">
    <property type="component" value="Chromosome"/>
</dbReference>
<feature type="transmembrane region" description="Helical" evidence="1">
    <location>
        <begin position="32"/>
        <end position="55"/>
    </location>
</feature>
<accession>A0AAF0Z8S3</accession>
<dbReference type="RefSeq" id="WP_319158816.1">
    <property type="nucleotide sequence ID" value="NZ_CP138359.1"/>
</dbReference>
<gene>
    <name evidence="2" type="ORF">SANBI_000613</name>
</gene>
<feature type="transmembrane region" description="Helical" evidence="1">
    <location>
        <begin position="67"/>
        <end position="93"/>
    </location>
</feature>
<dbReference type="EMBL" id="CP138359">
    <property type="protein sequence ID" value="WPF82976.1"/>
    <property type="molecule type" value="Genomic_DNA"/>
</dbReference>
<organism evidence="2 3">
    <name type="scientific">Sanguibacter biliveldensis</name>
    <dbReference type="NCBI Taxonomy" id="3030830"/>
    <lineage>
        <taxon>Bacteria</taxon>
        <taxon>Bacillati</taxon>
        <taxon>Actinomycetota</taxon>
        <taxon>Actinomycetes</taxon>
        <taxon>Micrococcales</taxon>
        <taxon>Sanguibacteraceae</taxon>
        <taxon>Sanguibacter</taxon>
    </lineage>
</organism>
<keyword evidence="1" id="KW-0812">Transmembrane</keyword>
<evidence type="ECO:0000313" key="2">
    <source>
        <dbReference type="EMBL" id="WPF82976.1"/>
    </source>
</evidence>
<keyword evidence="3" id="KW-1185">Reference proteome</keyword>
<dbReference type="AlphaFoldDB" id="A0AAF0Z8S3"/>
<sequence length="226" mass="24410">MTSGEQGEAGSSLPVVMTEQDLVRREELCDRWWAAGLWAWGAAVVFAWVVMISGARTLARVGGVWVAWWHLGVVLGLVGVACLCVALAVTLRTAALRRAELRVLPRRRHTARRVGTLVAAVVLATTLGMVWLLVGDARVTALEPASPSGCVVVVEESRGLKSGWGRVGTLSPGGVLPRWQGTYSSDDRYRPFTLGAWDLRWAEGVGTLALIDPSEPIGPERWDVTC</sequence>
<proteinExistence type="predicted"/>
<keyword evidence="1" id="KW-1133">Transmembrane helix</keyword>
<evidence type="ECO:0000256" key="1">
    <source>
        <dbReference type="SAM" id="Phobius"/>
    </source>
</evidence>
<feature type="transmembrane region" description="Helical" evidence="1">
    <location>
        <begin position="114"/>
        <end position="134"/>
    </location>
</feature>